<dbReference type="Proteomes" id="UP000750334">
    <property type="component" value="Unassembled WGS sequence"/>
</dbReference>
<keyword evidence="1" id="KW-0175">Coiled coil</keyword>
<dbReference type="OrthoDB" id="4069939at2759"/>
<keyword evidence="3" id="KW-1185">Reference proteome</keyword>
<dbReference type="InterPro" id="IPR036910">
    <property type="entry name" value="HMG_box_dom_sf"/>
</dbReference>
<sequence>MAHCLKRTLSSSTLNNISTKRNTVTSLKSLHRTYSQASICTTPITISQNLKDDSFQEFYSYLNGDQYYEKAGSLWEHLPQETRDIFVARVMDKRYHATRGNTDSFEILDGLNYNDACELFNGKKPTKNSYMHFYGKMSPHFYNSGNTKYDAATVSKIIGRIYNQELTESDRERLKKETMDLYKKEVRDRLFTAKQYIEKNKERCDNDPLMATIDKWNHEKLGNRLDEINNLIRTIEVKQEKFVEKEKKQKKKKTLINTLGKQSKKFIKVLSKKSN</sequence>
<evidence type="ECO:0000313" key="2">
    <source>
        <dbReference type="EMBL" id="KAG0668345.1"/>
    </source>
</evidence>
<comment type="caution">
    <text evidence="2">The sequence shown here is derived from an EMBL/GenBank/DDBJ whole genome shotgun (WGS) entry which is preliminary data.</text>
</comment>
<protein>
    <submittedName>
        <fullName evidence="2">Uncharacterized protein</fullName>
    </submittedName>
</protein>
<accession>A0A9P6WBH2</accession>
<feature type="coiled-coil region" evidence="1">
    <location>
        <begin position="218"/>
        <end position="248"/>
    </location>
</feature>
<gene>
    <name evidence="2" type="ORF">C6P45_004804</name>
</gene>
<dbReference type="EMBL" id="PUHR01000070">
    <property type="protein sequence ID" value="KAG0668345.1"/>
    <property type="molecule type" value="Genomic_DNA"/>
</dbReference>
<evidence type="ECO:0000256" key="1">
    <source>
        <dbReference type="SAM" id="Coils"/>
    </source>
</evidence>
<organism evidence="2 3">
    <name type="scientific">Maudiozyma exigua</name>
    <name type="common">Yeast</name>
    <name type="synonym">Kazachstania exigua</name>
    <dbReference type="NCBI Taxonomy" id="34358"/>
    <lineage>
        <taxon>Eukaryota</taxon>
        <taxon>Fungi</taxon>
        <taxon>Dikarya</taxon>
        <taxon>Ascomycota</taxon>
        <taxon>Saccharomycotina</taxon>
        <taxon>Saccharomycetes</taxon>
        <taxon>Saccharomycetales</taxon>
        <taxon>Saccharomycetaceae</taxon>
        <taxon>Maudiozyma</taxon>
    </lineage>
</organism>
<name>A0A9P6WBH2_MAUEX</name>
<dbReference type="AlphaFoldDB" id="A0A9P6WBH2"/>
<reference evidence="2 3" key="1">
    <citation type="submission" date="2020-11" db="EMBL/GenBank/DDBJ databases">
        <title>Kefir isolates.</title>
        <authorList>
            <person name="Marcisauskas S."/>
            <person name="Kim Y."/>
            <person name="Blasche S."/>
        </authorList>
    </citation>
    <scope>NUCLEOTIDE SEQUENCE [LARGE SCALE GENOMIC DNA]</scope>
    <source>
        <strain evidence="2 3">OG2</strain>
    </source>
</reference>
<dbReference type="SUPFAM" id="SSF47095">
    <property type="entry name" value="HMG-box"/>
    <property type="match status" value="1"/>
</dbReference>
<proteinExistence type="predicted"/>
<evidence type="ECO:0000313" key="3">
    <source>
        <dbReference type="Proteomes" id="UP000750334"/>
    </source>
</evidence>